<dbReference type="EMBL" id="KV453843">
    <property type="protein sequence ID" value="ODV88787.1"/>
    <property type="molecule type" value="Genomic_DNA"/>
</dbReference>
<protein>
    <submittedName>
        <fullName evidence="2">Uncharacterized protein</fullName>
    </submittedName>
</protein>
<gene>
    <name evidence="2" type="ORF">CANCADRAFT_128720</name>
</gene>
<evidence type="ECO:0000313" key="3">
    <source>
        <dbReference type="Proteomes" id="UP000095023"/>
    </source>
</evidence>
<accession>A0A1E4TAI7</accession>
<evidence type="ECO:0000313" key="2">
    <source>
        <dbReference type="EMBL" id="ODV88787.1"/>
    </source>
</evidence>
<feature type="region of interest" description="Disordered" evidence="1">
    <location>
        <begin position="103"/>
        <end position="126"/>
    </location>
</feature>
<name>A0A1E4TAI7_9ASCO</name>
<dbReference type="AlphaFoldDB" id="A0A1E4TAI7"/>
<reference evidence="3" key="1">
    <citation type="submission" date="2016-02" db="EMBL/GenBank/DDBJ databases">
        <title>Comparative genomics of biotechnologically important yeasts.</title>
        <authorList>
            <consortium name="DOE Joint Genome Institute"/>
            <person name="Riley R."/>
            <person name="Haridas S."/>
            <person name="Wolfe K.H."/>
            <person name="Lopes M.R."/>
            <person name="Hittinger C.T."/>
            <person name="Goker M."/>
            <person name="Salamov A."/>
            <person name="Wisecaver J."/>
            <person name="Long T.M."/>
            <person name="Aerts A.L."/>
            <person name="Barry K."/>
            <person name="Choi C."/>
            <person name="Clum A."/>
            <person name="Coughlan A.Y."/>
            <person name="Deshpande S."/>
            <person name="Douglass A.P."/>
            <person name="Hanson S.J."/>
            <person name="Klenk H.-P."/>
            <person name="Labutti K."/>
            <person name="Lapidus A."/>
            <person name="Lindquist E."/>
            <person name="Lipzen A."/>
            <person name="Meier-Kolthoff J.P."/>
            <person name="Ohm R.A."/>
            <person name="Otillar R.P."/>
            <person name="Pangilinan J."/>
            <person name="Peng Y."/>
            <person name="Rokas A."/>
            <person name="Rosa C.A."/>
            <person name="Scheuner C."/>
            <person name="Sibirny A.A."/>
            <person name="Slot J.C."/>
            <person name="Stielow J.B."/>
            <person name="Sun H."/>
            <person name="Kurtzman C.P."/>
            <person name="Blackwell M."/>
            <person name="Jeffries T.W."/>
            <person name="Grigoriev I.V."/>
        </authorList>
    </citation>
    <scope>NUCLEOTIDE SEQUENCE [LARGE SCALE GENOMIC DNA]</scope>
    <source>
        <strain evidence="3">NRRL Y-17796</strain>
    </source>
</reference>
<organism evidence="2 3">
    <name type="scientific">Tortispora caseinolytica NRRL Y-17796</name>
    <dbReference type="NCBI Taxonomy" id="767744"/>
    <lineage>
        <taxon>Eukaryota</taxon>
        <taxon>Fungi</taxon>
        <taxon>Dikarya</taxon>
        <taxon>Ascomycota</taxon>
        <taxon>Saccharomycotina</taxon>
        <taxon>Trigonopsidomycetes</taxon>
        <taxon>Trigonopsidales</taxon>
        <taxon>Trigonopsidaceae</taxon>
        <taxon>Tortispora</taxon>
    </lineage>
</organism>
<evidence type="ECO:0000256" key="1">
    <source>
        <dbReference type="SAM" id="MobiDB-lite"/>
    </source>
</evidence>
<feature type="compositionally biased region" description="Polar residues" evidence="1">
    <location>
        <begin position="111"/>
        <end position="123"/>
    </location>
</feature>
<keyword evidence="3" id="KW-1185">Reference proteome</keyword>
<sequence>MTQLPAADRSPRYDLDQMQDDTEFLDEIENMSIDVPAPPTPPRARHHEIDDYSILANPIKPKTEQERAQRRRIREERIAEYKRREQNENRLLRRLNRHKRANSIGRLASDSEPTFVSRSQSTPGHLEKYRKRVHFSLHDTALGEDT</sequence>
<proteinExistence type="predicted"/>
<dbReference type="Proteomes" id="UP000095023">
    <property type="component" value="Unassembled WGS sequence"/>
</dbReference>